<dbReference type="EMBL" id="BART01001463">
    <property type="protein sequence ID" value="GAG69340.1"/>
    <property type="molecule type" value="Genomic_DNA"/>
</dbReference>
<organism evidence="1">
    <name type="scientific">marine sediment metagenome</name>
    <dbReference type="NCBI Taxonomy" id="412755"/>
    <lineage>
        <taxon>unclassified sequences</taxon>
        <taxon>metagenomes</taxon>
        <taxon>ecological metagenomes</taxon>
    </lineage>
</organism>
<accession>X0ZI76</accession>
<comment type="caution">
    <text evidence="1">The sequence shown here is derived from an EMBL/GenBank/DDBJ whole genome shotgun (WGS) entry which is preliminary data.</text>
</comment>
<reference evidence="1" key="1">
    <citation type="journal article" date="2014" name="Front. Microbiol.">
        <title>High frequency of phylogenetically diverse reductive dehalogenase-homologous genes in deep subseafloor sedimentary metagenomes.</title>
        <authorList>
            <person name="Kawai M."/>
            <person name="Futagami T."/>
            <person name="Toyoda A."/>
            <person name="Takaki Y."/>
            <person name="Nishi S."/>
            <person name="Hori S."/>
            <person name="Arai W."/>
            <person name="Tsubouchi T."/>
            <person name="Morono Y."/>
            <person name="Uchiyama I."/>
            <person name="Ito T."/>
            <person name="Fujiyama A."/>
            <person name="Inagaki F."/>
            <person name="Takami H."/>
        </authorList>
    </citation>
    <scope>NUCLEOTIDE SEQUENCE</scope>
    <source>
        <strain evidence="1">Expedition CK06-06</strain>
    </source>
</reference>
<sequence>MSRLYSHLIFFGFDMGVARKLPHIAANEIRNSIEKYVNEIEW</sequence>
<gene>
    <name evidence="1" type="ORF">S01H4_05143</name>
</gene>
<name>X0ZI76_9ZZZZ</name>
<dbReference type="AlphaFoldDB" id="X0ZI76"/>
<evidence type="ECO:0000313" key="1">
    <source>
        <dbReference type="EMBL" id="GAG69340.1"/>
    </source>
</evidence>
<protein>
    <submittedName>
        <fullName evidence="1">Uncharacterized protein</fullName>
    </submittedName>
</protein>
<proteinExistence type="predicted"/>